<proteinExistence type="predicted"/>
<sequence length="59" mass="7002">MEIQTVLLIATVEFFNHIFYLVYDFRSERGRFSILKMFEMISGIFSGKKPKRILIKSIV</sequence>
<dbReference type="EMBL" id="MVIT01000062">
    <property type="protein sequence ID" value="OOV42853.1"/>
    <property type="molecule type" value="Genomic_DNA"/>
</dbReference>
<organism evidence="1 2">
    <name type="scientific">Leptospira kirschneri serovar Pomona</name>
    <dbReference type="NCBI Taxonomy" id="561005"/>
    <lineage>
        <taxon>Bacteria</taxon>
        <taxon>Pseudomonadati</taxon>
        <taxon>Spirochaetota</taxon>
        <taxon>Spirochaetia</taxon>
        <taxon>Leptospirales</taxon>
        <taxon>Leptospiraceae</taxon>
        <taxon>Leptospira</taxon>
    </lineage>
</organism>
<name>A0A1T1DQF2_9LEPT</name>
<dbReference type="Proteomes" id="UP000191008">
    <property type="component" value="Unassembled WGS sequence"/>
</dbReference>
<accession>A0A1T1DQF2</accession>
<protein>
    <submittedName>
        <fullName evidence="1">Uncharacterized protein</fullName>
    </submittedName>
</protein>
<gene>
    <name evidence="1" type="ORF">B1J93_09125</name>
</gene>
<reference evidence="1 2" key="1">
    <citation type="submission" date="2017-02" db="EMBL/GenBank/DDBJ databases">
        <title>Comparative genomic analysis of Brazilian Leptospira kirschneri strains of different serogroups.</title>
        <authorList>
            <person name="Moreno L.Z."/>
            <person name="Miraglia F."/>
            <person name="Kremer F.S."/>
            <person name="Eslabao M.R."/>
            <person name="Lilenbaum W."/>
            <person name="Dellagostin O.A."/>
            <person name="Moreno A.M."/>
        </authorList>
    </citation>
    <scope>NUCLEOTIDE SEQUENCE [LARGE SCALE GENOMIC DNA]</scope>
    <source>
        <strain evidence="1 2">M110/06</strain>
    </source>
</reference>
<comment type="caution">
    <text evidence="1">The sequence shown here is derived from an EMBL/GenBank/DDBJ whole genome shotgun (WGS) entry which is preliminary data.</text>
</comment>
<evidence type="ECO:0000313" key="1">
    <source>
        <dbReference type="EMBL" id="OOV42853.1"/>
    </source>
</evidence>
<dbReference type="AlphaFoldDB" id="A0A1T1DQF2"/>
<evidence type="ECO:0000313" key="2">
    <source>
        <dbReference type="Proteomes" id="UP000191008"/>
    </source>
</evidence>